<dbReference type="AlphaFoldDB" id="A0A1C7EFR1"/>
<dbReference type="PANTHER" id="PTHR33336">
    <property type="entry name" value="QUINOL MONOOXYGENASE YGIN-RELATED"/>
    <property type="match status" value="1"/>
</dbReference>
<dbReference type="InterPro" id="IPR007138">
    <property type="entry name" value="ABM_dom"/>
</dbReference>
<gene>
    <name evidence="2" type="ORF">BCM40_03780</name>
</gene>
<dbReference type="PANTHER" id="PTHR33336:SF3">
    <property type="entry name" value="ABM DOMAIN-CONTAINING PROTEIN"/>
    <property type="match status" value="1"/>
</dbReference>
<dbReference type="InterPro" id="IPR011008">
    <property type="entry name" value="Dimeric_a/b-barrel"/>
</dbReference>
<dbReference type="SUPFAM" id="SSF54909">
    <property type="entry name" value="Dimeric alpha+beta barrel"/>
    <property type="match status" value="1"/>
</dbReference>
<reference evidence="2" key="1">
    <citation type="submission" date="2016-10" db="EMBL/GenBank/DDBJ databases">
        <authorList>
            <person name="See-Too W.S."/>
        </authorList>
    </citation>
    <scope>NUCLEOTIDE SEQUENCE</scope>
    <source>
        <strain evidence="2">DSM 22276</strain>
    </source>
</reference>
<dbReference type="InterPro" id="IPR050744">
    <property type="entry name" value="AI-2_Isomerase_LsrG"/>
</dbReference>
<proteinExistence type="predicted"/>
<dbReference type="Proteomes" id="UP000092495">
    <property type="component" value="Chromosome"/>
</dbReference>
<evidence type="ECO:0000313" key="2">
    <source>
        <dbReference type="EMBL" id="ANU22525.1"/>
    </source>
</evidence>
<dbReference type="STRING" id="414778.BCM40_03780"/>
<dbReference type="GO" id="GO:0003824">
    <property type="term" value="F:catalytic activity"/>
    <property type="evidence" value="ECO:0007669"/>
    <property type="project" value="TreeGrafter"/>
</dbReference>
<feature type="domain" description="ABM" evidence="1">
    <location>
        <begin position="2"/>
        <end position="91"/>
    </location>
</feature>
<evidence type="ECO:0000259" key="1">
    <source>
        <dbReference type="PROSITE" id="PS51725"/>
    </source>
</evidence>
<evidence type="ECO:0000313" key="3">
    <source>
        <dbReference type="Proteomes" id="UP000092495"/>
    </source>
</evidence>
<dbReference type="KEGG" id="pdg:BCM40_03780"/>
<dbReference type="RefSeq" id="WP_065525630.1">
    <property type="nucleotide sequence ID" value="NZ_CP016543.2"/>
</dbReference>
<dbReference type="Pfam" id="PF03992">
    <property type="entry name" value="ABM"/>
    <property type="match status" value="1"/>
</dbReference>
<dbReference type="EMBL" id="CP016543">
    <property type="protein sequence ID" value="ANU22525.1"/>
    <property type="molecule type" value="Genomic_DNA"/>
</dbReference>
<organism evidence="2 3">
    <name type="scientific">Planococcus donghaensis</name>
    <dbReference type="NCBI Taxonomy" id="414778"/>
    <lineage>
        <taxon>Bacteria</taxon>
        <taxon>Bacillati</taxon>
        <taxon>Bacillota</taxon>
        <taxon>Bacilli</taxon>
        <taxon>Bacillales</taxon>
        <taxon>Caryophanaceae</taxon>
        <taxon>Planococcus</taxon>
    </lineage>
</organism>
<sequence length="99" mass="11588">MIFLYTHMQVKPDQERAFLEVSNSILQKVRKEEGNIMCDFLKSTEQEYTYKVVGIWKDAEAYKAHFPREELQEDHDKVLTLLSSPMKAEVFSGDSVELE</sequence>
<protein>
    <recommendedName>
        <fullName evidence="1">ABM domain-containing protein</fullName>
    </recommendedName>
</protein>
<accession>A0A1C7EFR1</accession>
<dbReference type="OrthoDB" id="287932at2"/>
<dbReference type="Gene3D" id="3.30.70.100">
    <property type="match status" value="1"/>
</dbReference>
<dbReference type="PROSITE" id="PS51725">
    <property type="entry name" value="ABM"/>
    <property type="match status" value="1"/>
</dbReference>
<name>A0A1C7EFR1_9BACL</name>
<keyword evidence="3" id="KW-1185">Reference proteome</keyword>